<dbReference type="EMBL" id="RBAH01000002">
    <property type="protein sequence ID" value="RKN86226.1"/>
    <property type="molecule type" value="Genomic_DNA"/>
</dbReference>
<dbReference type="Proteomes" id="UP000282311">
    <property type="component" value="Unassembled WGS sequence"/>
</dbReference>
<feature type="domain" description="NADP-dependent oxidoreductase" evidence="1">
    <location>
        <begin position="15"/>
        <end position="315"/>
    </location>
</feature>
<dbReference type="InterPro" id="IPR036812">
    <property type="entry name" value="NAD(P)_OxRdtase_dom_sf"/>
</dbReference>
<name>A0A3B0CUC1_9BACL</name>
<dbReference type="Gene3D" id="3.20.20.100">
    <property type="entry name" value="NADP-dependent oxidoreductase domain"/>
    <property type="match status" value="1"/>
</dbReference>
<dbReference type="PANTHER" id="PTHR43312:SF1">
    <property type="entry name" value="NADP-DEPENDENT OXIDOREDUCTASE DOMAIN-CONTAINING PROTEIN"/>
    <property type="match status" value="1"/>
</dbReference>
<dbReference type="OrthoDB" id="9773828at2"/>
<gene>
    <name evidence="2" type="ORF">D7M11_04235</name>
</gene>
<evidence type="ECO:0000259" key="1">
    <source>
        <dbReference type="Pfam" id="PF00248"/>
    </source>
</evidence>
<dbReference type="InterPro" id="IPR053135">
    <property type="entry name" value="AKR2_Oxidoreductase"/>
</dbReference>
<dbReference type="CDD" id="cd19086">
    <property type="entry name" value="AKR_AKR11C1"/>
    <property type="match status" value="1"/>
</dbReference>
<proteinExistence type="predicted"/>
<dbReference type="Pfam" id="PF00248">
    <property type="entry name" value="Aldo_ket_red"/>
    <property type="match status" value="1"/>
</dbReference>
<evidence type="ECO:0000313" key="3">
    <source>
        <dbReference type="Proteomes" id="UP000282311"/>
    </source>
</evidence>
<sequence length="331" mass="37855">MQLSTFARSDEKISRLGFGAMGLDGIFGKQDDSAMIRSILYSLENGVNFIDTARVYGRSEEIIGKALKEWKGERPFIATKAAASAVPHSLPGAGFHFPTPVDTTYPPGSIRASVEKSLQEMDMETIDLIQMHVYWPQWDSSDYWMEELLRLKEEGKVRYIGVSLPDHRHDHAIPLVRAGVIDSVQTVINIFDSVALDCLVPICHEHQVAVIARVILDEGGLTGFLKEDTVFPNTDYRYNYFDCLPRHVYLEKVERLRQYIPQYAETLTELAIKFVLHHPGVTVAISSMQVKEYAAQNIEASRKAPLPDDMFEHIKIRERWIRHFYHARRHL</sequence>
<keyword evidence="3" id="KW-1185">Reference proteome</keyword>
<dbReference type="PANTHER" id="PTHR43312">
    <property type="entry name" value="D-THREO-ALDOSE 1-DEHYDROGENASE"/>
    <property type="match status" value="1"/>
</dbReference>
<organism evidence="2 3">
    <name type="scientific">Paenibacillus ginsengarvi</name>
    <dbReference type="NCBI Taxonomy" id="400777"/>
    <lineage>
        <taxon>Bacteria</taxon>
        <taxon>Bacillati</taxon>
        <taxon>Bacillota</taxon>
        <taxon>Bacilli</taxon>
        <taxon>Bacillales</taxon>
        <taxon>Paenibacillaceae</taxon>
        <taxon>Paenibacillus</taxon>
    </lineage>
</organism>
<evidence type="ECO:0000313" key="2">
    <source>
        <dbReference type="EMBL" id="RKN86226.1"/>
    </source>
</evidence>
<comment type="caution">
    <text evidence="2">The sequence shown here is derived from an EMBL/GenBank/DDBJ whole genome shotgun (WGS) entry which is preliminary data.</text>
</comment>
<dbReference type="AlphaFoldDB" id="A0A3B0CUC1"/>
<accession>A0A3B0CUC1</accession>
<reference evidence="2 3" key="1">
    <citation type="journal article" date="2007" name="Int. J. Syst. Evol. Microbiol.">
        <title>Paenibacillus ginsengarvi sp. nov., isolated from soil from ginseng cultivation.</title>
        <authorList>
            <person name="Yoon M.H."/>
            <person name="Ten L.N."/>
            <person name="Im W.T."/>
        </authorList>
    </citation>
    <scope>NUCLEOTIDE SEQUENCE [LARGE SCALE GENOMIC DNA]</scope>
    <source>
        <strain evidence="2 3">KCTC 13059</strain>
    </source>
</reference>
<dbReference type="RefSeq" id="WP_120745917.1">
    <property type="nucleotide sequence ID" value="NZ_RBAH01000002.1"/>
</dbReference>
<dbReference type="InterPro" id="IPR023210">
    <property type="entry name" value="NADP_OxRdtase_dom"/>
</dbReference>
<protein>
    <submittedName>
        <fullName evidence="2">Aldo/keto reductase</fullName>
    </submittedName>
</protein>
<dbReference type="SUPFAM" id="SSF51430">
    <property type="entry name" value="NAD(P)-linked oxidoreductase"/>
    <property type="match status" value="1"/>
</dbReference>